<dbReference type="Proteomes" id="UP000295684">
    <property type="component" value="Unassembled WGS sequence"/>
</dbReference>
<dbReference type="EMBL" id="BMJO01000002">
    <property type="protein sequence ID" value="GGE47123.1"/>
    <property type="molecule type" value="Genomic_DNA"/>
</dbReference>
<dbReference type="InterPro" id="IPR003462">
    <property type="entry name" value="ODC_Mu_crystall"/>
</dbReference>
<comment type="caution">
    <text evidence="2">The sequence shown here is derived from an EMBL/GenBank/DDBJ whole genome shotgun (WGS) entry which is preliminary data.</text>
</comment>
<dbReference type="Proteomes" id="UP000622648">
    <property type="component" value="Unassembled WGS sequence"/>
</dbReference>
<name>A0A4R2HD29_9SPHI</name>
<dbReference type="Pfam" id="PF02423">
    <property type="entry name" value="OCD_Mu_crystall"/>
    <property type="match status" value="1"/>
</dbReference>
<organism evidence="2 3">
    <name type="scientific">Pedobacter psychrotolerans</name>
    <dbReference type="NCBI Taxonomy" id="1843235"/>
    <lineage>
        <taxon>Bacteria</taxon>
        <taxon>Pseudomonadati</taxon>
        <taxon>Bacteroidota</taxon>
        <taxon>Sphingobacteriia</taxon>
        <taxon>Sphingobacteriales</taxon>
        <taxon>Sphingobacteriaceae</taxon>
        <taxon>Pedobacter</taxon>
    </lineage>
</organism>
<accession>A0A4R2HD29</accession>
<dbReference type="GO" id="GO:0005737">
    <property type="term" value="C:cytoplasm"/>
    <property type="evidence" value="ECO:0007669"/>
    <property type="project" value="TreeGrafter"/>
</dbReference>
<keyword evidence="4" id="KW-1185">Reference proteome</keyword>
<dbReference type="Gene3D" id="3.40.50.720">
    <property type="entry name" value="NAD(P)-binding Rossmann-like Domain"/>
    <property type="match status" value="1"/>
</dbReference>
<reference evidence="1" key="4">
    <citation type="submission" date="2024-05" db="EMBL/GenBank/DDBJ databases">
        <authorList>
            <person name="Sun Q."/>
            <person name="Zhou Y."/>
        </authorList>
    </citation>
    <scope>NUCLEOTIDE SEQUENCE</scope>
    <source>
        <strain evidence="1">CGMCC 1.15644</strain>
    </source>
</reference>
<sequence>MLYLNKKELEKIGINWHQLLDVIRNTLYILRDQDVVQPVKPYLRYSDLSNRIIAMPAYVGGNIATAGIKWIASFPRNLDKGLARAHSVTILNEAETGVPRCIFNTALVSGIRTAAVSGVLVDAYLLQRPEQDKICIGIIGFGPIGQLHLQMLAGITGNRELEIRMFDLQGVDLKKVPARLREHVTVCGDWESAYKNADIFITCTVSKKPYINLPPKKGSLQLNVSLRDYVPEYRSWVDMIIIDDWDEVCRENTDIENMHLKTGLQQKDTITLTEVICGDLLKNKQPDDIIMFNPMGMAIFDIAIASEYYHLAMELNAGVLLED</sequence>
<dbReference type="AlphaFoldDB" id="A0A4R2HD29"/>
<dbReference type="PIRSF" id="PIRSF001439">
    <property type="entry name" value="CryM"/>
    <property type="match status" value="1"/>
</dbReference>
<dbReference type="SUPFAM" id="SSF51735">
    <property type="entry name" value="NAD(P)-binding Rossmann-fold domains"/>
    <property type="match status" value="1"/>
</dbReference>
<dbReference type="RefSeq" id="WP_132532795.1">
    <property type="nucleotide sequence ID" value="NZ_BMJO01000002.1"/>
</dbReference>
<gene>
    <name evidence="1" type="primary">ocd2</name>
    <name evidence="2" type="ORF">EV200_104261</name>
    <name evidence="1" type="ORF">GCM10011413_11550</name>
</gene>
<evidence type="ECO:0000313" key="3">
    <source>
        <dbReference type="Proteomes" id="UP000295684"/>
    </source>
</evidence>
<evidence type="ECO:0000313" key="2">
    <source>
        <dbReference type="EMBL" id="TCO25224.1"/>
    </source>
</evidence>
<reference evidence="4" key="2">
    <citation type="journal article" date="2019" name="Int. J. Syst. Evol. Microbiol.">
        <title>The Global Catalogue of Microorganisms (GCM) 10K type strain sequencing project: providing services to taxonomists for standard genome sequencing and annotation.</title>
        <authorList>
            <consortium name="The Broad Institute Genomics Platform"/>
            <consortium name="The Broad Institute Genome Sequencing Center for Infectious Disease"/>
            <person name="Wu L."/>
            <person name="Ma J."/>
        </authorList>
    </citation>
    <scope>NUCLEOTIDE SEQUENCE [LARGE SCALE GENOMIC DNA]</scope>
    <source>
        <strain evidence="4">CGMCC 1.15644</strain>
    </source>
</reference>
<dbReference type="InterPro" id="IPR023401">
    <property type="entry name" value="ODC_N"/>
</dbReference>
<dbReference type="InterPro" id="IPR036291">
    <property type="entry name" value="NAD(P)-bd_dom_sf"/>
</dbReference>
<proteinExistence type="predicted"/>
<dbReference type="PANTHER" id="PTHR13812:SF19">
    <property type="entry name" value="KETIMINE REDUCTASE MU-CRYSTALLIN"/>
    <property type="match status" value="1"/>
</dbReference>
<evidence type="ECO:0000313" key="1">
    <source>
        <dbReference type="EMBL" id="GGE47123.1"/>
    </source>
</evidence>
<reference evidence="1" key="1">
    <citation type="journal article" date="2014" name="Int. J. Syst. Evol. Microbiol.">
        <title>Complete genome of a new Firmicutes species belonging to the dominant human colonic microbiota ('Ruminococcus bicirculans') reveals two chromosomes and a selective capacity to utilize plant glucans.</title>
        <authorList>
            <consortium name="NISC Comparative Sequencing Program"/>
            <person name="Wegmann U."/>
            <person name="Louis P."/>
            <person name="Goesmann A."/>
            <person name="Henrissat B."/>
            <person name="Duncan S.H."/>
            <person name="Flint H.J."/>
        </authorList>
    </citation>
    <scope>NUCLEOTIDE SEQUENCE</scope>
    <source>
        <strain evidence="1">CGMCC 1.15644</strain>
    </source>
</reference>
<evidence type="ECO:0000313" key="4">
    <source>
        <dbReference type="Proteomes" id="UP000622648"/>
    </source>
</evidence>
<reference evidence="2 3" key="3">
    <citation type="submission" date="2019-03" db="EMBL/GenBank/DDBJ databases">
        <title>Genomic Encyclopedia of Type Strains, Phase IV (KMG-IV): sequencing the most valuable type-strain genomes for metagenomic binning, comparative biology and taxonomic classification.</title>
        <authorList>
            <person name="Goeker M."/>
        </authorList>
    </citation>
    <scope>NUCLEOTIDE SEQUENCE [LARGE SCALE GENOMIC DNA]</scope>
    <source>
        <strain evidence="2 3">DSM 103236</strain>
    </source>
</reference>
<dbReference type="EMBL" id="SLWO01000004">
    <property type="protein sequence ID" value="TCO25224.1"/>
    <property type="molecule type" value="Genomic_DNA"/>
</dbReference>
<dbReference type="OrthoDB" id="9792005at2"/>
<dbReference type="Gene3D" id="3.30.1780.10">
    <property type="entry name" value="ornithine cyclodeaminase, domain 1"/>
    <property type="match status" value="1"/>
</dbReference>
<dbReference type="PANTHER" id="PTHR13812">
    <property type="entry name" value="KETIMINE REDUCTASE MU-CRYSTALLIN"/>
    <property type="match status" value="1"/>
</dbReference>
<protein>
    <submittedName>
        <fullName evidence="1">2,3-diaminopropionate biosynthesis protein SbnB</fullName>
    </submittedName>
    <submittedName>
        <fullName evidence="2">Ornithine cyclodeaminase</fullName>
    </submittedName>
</protein>